<dbReference type="PANTHER" id="PTHR31168:SF19">
    <property type="entry name" value="OS01G0683700 PROTEIN"/>
    <property type="match status" value="1"/>
</dbReference>
<dbReference type="EMBL" id="JASCZI010241677">
    <property type="protein sequence ID" value="MED6204505.1"/>
    <property type="molecule type" value="Genomic_DNA"/>
</dbReference>
<accession>A0ABU6Y2E5</accession>
<protein>
    <submittedName>
        <fullName evidence="1">Uncharacterized protein</fullName>
    </submittedName>
</protein>
<reference evidence="1 2" key="1">
    <citation type="journal article" date="2023" name="Plants (Basel)">
        <title>Bridging the Gap: Combining Genomics and Transcriptomics Approaches to Understand Stylosanthes scabra, an Orphan Legume from the Brazilian Caatinga.</title>
        <authorList>
            <person name="Ferreira-Neto J.R.C."/>
            <person name="da Silva M.D."/>
            <person name="Binneck E."/>
            <person name="de Melo N.F."/>
            <person name="da Silva R.H."/>
            <person name="de Melo A.L.T.M."/>
            <person name="Pandolfi V."/>
            <person name="Bustamante F.O."/>
            <person name="Brasileiro-Vidal A.C."/>
            <person name="Benko-Iseppon A.M."/>
        </authorList>
    </citation>
    <scope>NUCLEOTIDE SEQUENCE [LARGE SCALE GENOMIC DNA]</scope>
    <source>
        <tissue evidence="1">Leaves</tissue>
    </source>
</reference>
<evidence type="ECO:0000313" key="1">
    <source>
        <dbReference type="EMBL" id="MED6204505.1"/>
    </source>
</evidence>
<keyword evidence="2" id="KW-1185">Reference proteome</keyword>
<sequence>MGSFPHGCQFQSHSLMKNGVLAVQTIRNNIMASTLLTTTAITLTSQDSETKLVYGNKSSLNSAIKRLSISLCFLLAFLCNMFASPLSSCTSWTLPLKSPEIFTLSPYARCTLAPPIIVNEVEEALEVPIISALLANIMELLPSESNQG</sequence>
<gene>
    <name evidence="1" type="ORF">PIB30_009510</name>
</gene>
<dbReference type="Pfam" id="PF04654">
    <property type="entry name" value="DUF599"/>
    <property type="match status" value="1"/>
</dbReference>
<dbReference type="Proteomes" id="UP001341840">
    <property type="component" value="Unassembled WGS sequence"/>
</dbReference>
<name>A0ABU6Y2E5_9FABA</name>
<evidence type="ECO:0000313" key="2">
    <source>
        <dbReference type="Proteomes" id="UP001341840"/>
    </source>
</evidence>
<dbReference type="PANTHER" id="PTHR31168">
    <property type="entry name" value="OS02G0292800 PROTEIN"/>
    <property type="match status" value="1"/>
</dbReference>
<dbReference type="InterPro" id="IPR006747">
    <property type="entry name" value="DUF599"/>
</dbReference>
<proteinExistence type="predicted"/>
<organism evidence="1 2">
    <name type="scientific">Stylosanthes scabra</name>
    <dbReference type="NCBI Taxonomy" id="79078"/>
    <lineage>
        <taxon>Eukaryota</taxon>
        <taxon>Viridiplantae</taxon>
        <taxon>Streptophyta</taxon>
        <taxon>Embryophyta</taxon>
        <taxon>Tracheophyta</taxon>
        <taxon>Spermatophyta</taxon>
        <taxon>Magnoliopsida</taxon>
        <taxon>eudicotyledons</taxon>
        <taxon>Gunneridae</taxon>
        <taxon>Pentapetalae</taxon>
        <taxon>rosids</taxon>
        <taxon>fabids</taxon>
        <taxon>Fabales</taxon>
        <taxon>Fabaceae</taxon>
        <taxon>Papilionoideae</taxon>
        <taxon>50 kb inversion clade</taxon>
        <taxon>dalbergioids sensu lato</taxon>
        <taxon>Dalbergieae</taxon>
        <taxon>Pterocarpus clade</taxon>
        <taxon>Stylosanthes</taxon>
    </lineage>
</organism>
<comment type="caution">
    <text evidence="1">The sequence shown here is derived from an EMBL/GenBank/DDBJ whole genome shotgun (WGS) entry which is preliminary data.</text>
</comment>